<protein>
    <recommendedName>
        <fullName evidence="5">Maltokinase N-terminal cap domain-containing protein</fullName>
    </recommendedName>
</protein>
<dbReference type="InterPro" id="IPR040999">
    <property type="entry name" value="Mak_N_cap"/>
</dbReference>
<evidence type="ECO:0000256" key="4">
    <source>
        <dbReference type="ARBA" id="ARBA00022840"/>
    </source>
</evidence>
<keyword evidence="2" id="KW-0547">Nucleotide-binding</keyword>
<proteinExistence type="predicted"/>
<keyword evidence="4" id="KW-0067">ATP-binding</keyword>
<keyword evidence="1" id="KW-0808">Transferase</keyword>
<organism evidence="6 7">
    <name type="scientific">Streptomyces luteireticuli</name>
    <dbReference type="NCBI Taxonomy" id="173858"/>
    <lineage>
        <taxon>Bacteria</taxon>
        <taxon>Bacillati</taxon>
        <taxon>Actinomycetota</taxon>
        <taxon>Actinomycetes</taxon>
        <taxon>Kitasatosporales</taxon>
        <taxon>Streptomycetaceae</taxon>
        <taxon>Streptomyces</taxon>
    </lineage>
</organism>
<dbReference type="EMBL" id="BAAABX010000048">
    <property type="protein sequence ID" value="GAA0416409.1"/>
    <property type="molecule type" value="Genomic_DNA"/>
</dbReference>
<keyword evidence="7" id="KW-1185">Reference proteome</keyword>
<accession>A0ABP3IQ67</accession>
<reference evidence="7" key="1">
    <citation type="journal article" date="2019" name="Int. J. Syst. Evol. Microbiol.">
        <title>The Global Catalogue of Microorganisms (GCM) 10K type strain sequencing project: providing services to taxonomists for standard genome sequencing and annotation.</title>
        <authorList>
            <consortium name="The Broad Institute Genomics Platform"/>
            <consortium name="The Broad Institute Genome Sequencing Center for Infectious Disease"/>
            <person name="Wu L."/>
            <person name="Ma J."/>
        </authorList>
    </citation>
    <scope>NUCLEOTIDE SEQUENCE [LARGE SCALE GENOMIC DNA]</scope>
    <source>
        <strain evidence="7">JCM 4788</strain>
    </source>
</reference>
<keyword evidence="3" id="KW-0418">Kinase</keyword>
<comment type="caution">
    <text evidence="6">The sequence shown here is derived from an EMBL/GenBank/DDBJ whole genome shotgun (WGS) entry which is preliminary data.</text>
</comment>
<evidence type="ECO:0000256" key="2">
    <source>
        <dbReference type="ARBA" id="ARBA00022741"/>
    </source>
</evidence>
<evidence type="ECO:0000256" key="1">
    <source>
        <dbReference type="ARBA" id="ARBA00022679"/>
    </source>
</evidence>
<name>A0ABP3IQ67_9ACTN</name>
<dbReference type="Proteomes" id="UP001500879">
    <property type="component" value="Unassembled WGS sequence"/>
</dbReference>
<sequence>MAVIHRTTVVPSKDELLTAWLPTRPWYRPAAGGPRLERAGGFRLDDPAGEVGIEFMVVTDTAGDGPVSYLVPLTYRGAPLEGAEGALVGTMEHGVLGRRWAYDGCHDPVLVAGLLALIEGRAQAQDQNTSDLPDPGIGRSFTGEGPLPAALSTVTDDRDATQLHDAPRGVTLRLNRVLRPGALVQDAAGEVTGWWRQPDGTRARGPFAVLRTGTGA</sequence>
<evidence type="ECO:0000313" key="6">
    <source>
        <dbReference type="EMBL" id="GAA0416409.1"/>
    </source>
</evidence>
<evidence type="ECO:0000259" key="5">
    <source>
        <dbReference type="Pfam" id="PF18085"/>
    </source>
</evidence>
<feature type="domain" description="Maltokinase N-terminal cap" evidence="5">
    <location>
        <begin position="20"/>
        <end position="107"/>
    </location>
</feature>
<evidence type="ECO:0000256" key="3">
    <source>
        <dbReference type="ARBA" id="ARBA00022777"/>
    </source>
</evidence>
<dbReference type="RefSeq" id="WP_344026700.1">
    <property type="nucleotide sequence ID" value="NZ_BAAABX010000048.1"/>
</dbReference>
<evidence type="ECO:0000313" key="7">
    <source>
        <dbReference type="Proteomes" id="UP001500879"/>
    </source>
</evidence>
<gene>
    <name evidence="6" type="ORF">GCM10010357_42260</name>
</gene>
<dbReference type="Pfam" id="PF18085">
    <property type="entry name" value="Mak_N_cap"/>
    <property type="match status" value="1"/>
</dbReference>